<evidence type="ECO:0000259" key="3">
    <source>
        <dbReference type="Pfam" id="PF05448"/>
    </source>
</evidence>
<dbReference type="Pfam" id="PF05448">
    <property type="entry name" value="AXE1"/>
    <property type="match status" value="1"/>
</dbReference>
<evidence type="ECO:0000313" key="5">
    <source>
        <dbReference type="Proteomes" id="UP000280344"/>
    </source>
</evidence>
<gene>
    <name evidence="4" type="ORF">EJ997_00620</name>
</gene>
<organism evidence="4 5">
    <name type="scientific">Flaviflexus ciconiae</name>
    <dbReference type="NCBI Taxonomy" id="2496867"/>
    <lineage>
        <taxon>Bacteria</taxon>
        <taxon>Bacillati</taxon>
        <taxon>Actinomycetota</taxon>
        <taxon>Actinomycetes</taxon>
        <taxon>Actinomycetales</taxon>
        <taxon>Actinomycetaceae</taxon>
        <taxon>Flaviflexus</taxon>
    </lineage>
</organism>
<feature type="active site" description="Charge relay system" evidence="1">
    <location>
        <position position="277"/>
    </location>
</feature>
<dbReference type="InterPro" id="IPR029058">
    <property type="entry name" value="AB_hydrolase_fold"/>
</dbReference>
<keyword evidence="5" id="KW-1185">Reference proteome</keyword>
<dbReference type="GO" id="GO:0052689">
    <property type="term" value="F:carboxylic ester hydrolase activity"/>
    <property type="evidence" value="ECO:0007669"/>
    <property type="project" value="TreeGrafter"/>
</dbReference>
<dbReference type="AlphaFoldDB" id="A0A3Q9G2D8"/>
<feature type="active site" description="Nucleophile" evidence="1">
    <location>
        <position position="187"/>
    </location>
</feature>
<protein>
    <submittedName>
        <fullName evidence="4">Acetylxylan esterase</fullName>
    </submittedName>
</protein>
<dbReference type="InterPro" id="IPR039069">
    <property type="entry name" value="CE7"/>
</dbReference>
<dbReference type="KEGG" id="flh:EJ997_00620"/>
<accession>A0A3Q9G2D8</accession>
<dbReference type="Proteomes" id="UP000280344">
    <property type="component" value="Chromosome"/>
</dbReference>
<dbReference type="InterPro" id="IPR008391">
    <property type="entry name" value="AXE1_dom"/>
</dbReference>
<reference evidence="4 5" key="1">
    <citation type="submission" date="2018-12" db="EMBL/GenBank/DDBJ databases">
        <title>Complete genome sequence of Flaviflexus sp. H23T48.</title>
        <authorList>
            <person name="Bae J.-W."/>
            <person name="Lee J.-Y."/>
        </authorList>
    </citation>
    <scope>NUCLEOTIDE SEQUENCE [LARGE SCALE GENOMIC DNA]</scope>
    <source>
        <strain evidence="4 5">H23T48</strain>
    </source>
</reference>
<dbReference type="Gene3D" id="3.40.50.1820">
    <property type="entry name" value="alpha/beta hydrolase"/>
    <property type="match status" value="1"/>
</dbReference>
<name>A0A3Q9G2D8_9ACTO</name>
<proteinExistence type="predicted"/>
<feature type="domain" description="Acetyl xylan esterase" evidence="3">
    <location>
        <begin position="1"/>
        <end position="322"/>
    </location>
</feature>
<dbReference type="SUPFAM" id="SSF53474">
    <property type="entry name" value="alpha/beta-Hydrolases"/>
    <property type="match status" value="1"/>
</dbReference>
<feature type="active site" description="Charge relay system" evidence="1">
    <location>
        <position position="306"/>
    </location>
</feature>
<evidence type="ECO:0000256" key="1">
    <source>
        <dbReference type="PIRSR" id="PIRSR639069-1"/>
    </source>
</evidence>
<dbReference type="OrthoDB" id="9770528at2"/>
<dbReference type="RefSeq" id="WP_126702854.1">
    <property type="nucleotide sequence ID" value="NZ_CP034593.1"/>
</dbReference>
<dbReference type="GO" id="GO:0005976">
    <property type="term" value="P:polysaccharide metabolic process"/>
    <property type="evidence" value="ECO:0007669"/>
    <property type="project" value="TreeGrafter"/>
</dbReference>
<evidence type="ECO:0000313" key="4">
    <source>
        <dbReference type="EMBL" id="AZQ76045.1"/>
    </source>
</evidence>
<dbReference type="PANTHER" id="PTHR40111:SF1">
    <property type="entry name" value="CEPHALOSPORIN-C DEACETYLASE"/>
    <property type="match status" value="1"/>
</dbReference>
<dbReference type="EMBL" id="CP034593">
    <property type="protein sequence ID" value="AZQ76045.1"/>
    <property type="molecule type" value="Genomic_DNA"/>
</dbReference>
<sequence length="328" mass="35840">MAFFDYSLDQLRTYRPDVTEPADFDRFWLDTLSEHPANPEPLERTVCAPHLERLIVEDLSICGFGKMPVKAWFIRPRESSKPLPIVVSFVGYGGGRGLPEEHLHWASAGFAELVIDSRGQGAQWGGGGDTPDIGTIQPSIPGHMTRGIHDPSEYYYRRLYTDAANAIETAQHLDGIDPGLLVTAGGSQGGALALVSATLAGMRGTPVTATIADVPFLANFERAIGLTDAYPYAEITDYLAIKKNMVDQVFETLSYFDVVNFSKRARGRALFSTGLMDPVAPPSTVFAAHNWFAGQAEMEVYRFNAHAGGGIVHTSHAIRWLQGILREG</sequence>
<dbReference type="PANTHER" id="PTHR40111">
    <property type="entry name" value="CEPHALOSPORIN-C DEACETYLASE"/>
    <property type="match status" value="1"/>
</dbReference>
<evidence type="ECO:0000256" key="2">
    <source>
        <dbReference type="PIRSR" id="PIRSR639069-2"/>
    </source>
</evidence>
<feature type="binding site" evidence="2">
    <location>
        <position position="92"/>
    </location>
    <ligand>
        <name>substrate</name>
    </ligand>
</feature>